<dbReference type="OrthoDB" id="9802008at2"/>
<organism evidence="4 6">
    <name type="scientific">Ardenticatena maritima</name>
    <dbReference type="NCBI Taxonomy" id="872965"/>
    <lineage>
        <taxon>Bacteria</taxon>
        <taxon>Bacillati</taxon>
        <taxon>Chloroflexota</taxon>
        <taxon>Ardenticatenia</taxon>
        <taxon>Ardenticatenales</taxon>
        <taxon>Ardenticatenaceae</taxon>
        <taxon>Ardenticatena</taxon>
    </lineage>
</organism>
<dbReference type="STRING" id="872965.SE16_14260"/>
<dbReference type="PANTHER" id="PTHR21363:SF0">
    <property type="entry name" value="PREPHENATE DEHYDROGENASE [NADP(+)]"/>
    <property type="match status" value="1"/>
</dbReference>
<dbReference type="Pfam" id="PF02153">
    <property type="entry name" value="PDH_N"/>
    <property type="match status" value="1"/>
</dbReference>
<dbReference type="FunFam" id="3.40.50.720:FF:000208">
    <property type="entry name" value="Prephenate dehydrogenase"/>
    <property type="match status" value="1"/>
</dbReference>
<proteinExistence type="inferred from homology"/>
<dbReference type="SUPFAM" id="SSF51735">
    <property type="entry name" value="NAD(P)-binding Rossmann-fold domains"/>
    <property type="match status" value="1"/>
</dbReference>
<comment type="similarity">
    <text evidence="1">Belongs to the prephenate/arogenate dehydrogenase family.</text>
</comment>
<dbReference type="PATRIC" id="fig|872965.6.peg.2498"/>
<dbReference type="InterPro" id="IPR003099">
    <property type="entry name" value="Prephen_DH"/>
</dbReference>
<dbReference type="InterPro" id="IPR046825">
    <property type="entry name" value="PDH_C"/>
</dbReference>
<dbReference type="Gene3D" id="3.40.50.720">
    <property type="entry name" value="NAD(P)-binding Rossmann-like Domain"/>
    <property type="match status" value="1"/>
</dbReference>
<dbReference type="Proteomes" id="UP000037784">
    <property type="component" value="Unassembled WGS sequence"/>
</dbReference>
<dbReference type="InterPro" id="IPR050812">
    <property type="entry name" value="Preph/Arog_dehydrog"/>
</dbReference>
<reference evidence="6" key="3">
    <citation type="submission" date="2015-08" db="EMBL/GenBank/DDBJ databases">
        <title>Draft Genome Sequence of a Heterotrophic Facultative Anaerobic Bacterium Ardenticatena maritima Strain 110S.</title>
        <authorList>
            <person name="Kawaichi S."/>
            <person name="Yoshida T."/>
            <person name="Sako Y."/>
            <person name="Nakamura R."/>
        </authorList>
    </citation>
    <scope>NUCLEOTIDE SEQUENCE [LARGE SCALE GENOMIC DNA]</scope>
    <source>
        <strain evidence="6">110S</strain>
    </source>
</reference>
<evidence type="ECO:0000313" key="4">
    <source>
        <dbReference type="EMBL" id="GAP62272.1"/>
    </source>
</evidence>
<dbReference type="GO" id="GO:0070403">
    <property type="term" value="F:NAD+ binding"/>
    <property type="evidence" value="ECO:0007669"/>
    <property type="project" value="InterPro"/>
</dbReference>
<protein>
    <submittedName>
        <fullName evidence="4">Prephenate dehydrogenase</fullName>
        <ecNumber evidence="4">1.3.1.12</ecNumber>
    </submittedName>
</protein>
<keyword evidence="6" id="KW-1185">Reference proteome</keyword>
<dbReference type="InterPro" id="IPR008927">
    <property type="entry name" value="6-PGluconate_DH-like_C_sf"/>
</dbReference>
<dbReference type="EMBL" id="LGKN01000009">
    <property type="protein sequence ID" value="KPL86448.1"/>
    <property type="molecule type" value="Genomic_DNA"/>
</dbReference>
<evidence type="ECO:0000313" key="6">
    <source>
        <dbReference type="Proteomes" id="UP000037784"/>
    </source>
</evidence>
<dbReference type="EC" id="1.3.1.12" evidence="4"/>
<dbReference type="PROSITE" id="PS51176">
    <property type="entry name" value="PDH_ADH"/>
    <property type="match status" value="1"/>
</dbReference>
<keyword evidence="2 4" id="KW-0560">Oxidoreductase</keyword>
<sequence>MTPITQLAILGLGLMGGSFALAARRAGLASFIIGYDPQRDVMVRAVTDGVIEQAASDPHDAVRDADVVVLAAPVRAILQLLDEIAPCLRPGTLVLDLGSTKRDIVARMNTLPRHVRAVGGHPMCGKEVAGLRHAEAALFENAPFALCATDRTDAVARATAETIARALGARPLWLDAAQHDTAVALVSHLPYLMSVALVAAALETEDTAPAQLASSGFRDTSRLAASNSTMMLDILLTNREAVLNAIENAMHALRTLSALLAVEDEAALRARLEALAALRRAWAENQHP</sequence>
<dbReference type="Pfam" id="PF20463">
    <property type="entry name" value="PDH_C"/>
    <property type="match status" value="1"/>
</dbReference>
<evidence type="ECO:0000313" key="5">
    <source>
        <dbReference type="EMBL" id="KPL86448.1"/>
    </source>
</evidence>
<name>A0A0M8K7F3_9CHLR</name>
<dbReference type="GO" id="GO:0006571">
    <property type="term" value="P:tyrosine biosynthetic process"/>
    <property type="evidence" value="ECO:0007669"/>
    <property type="project" value="InterPro"/>
</dbReference>
<dbReference type="Gene3D" id="1.10.3660.10">
    <property type="entry name" value="6-phosphogluconate dehydrogenase C-terminal like domain"/>
    <property type="match status" value="1"/>
</dbReference>
<dbReference type="InterPro" id="IPR036291">
    <property type="entry name" value="NAD(P)-bd_dom_sf"/>
</dbReference>
<dbReference type="RefSeq" id="WP_054492209.1">
    <property type="nucleotide sequence ID" value="NZ_BBZA01000038.1"/>
</dbReference>
<dbReference type="EMBL" id="BBZA01000038">
    <property type="protein sequence ID" value="GAP62272.1"/>
    <property type="molecule type" value="Genomic_DNA"/>
</dbReference>
<dbReference type="SUPFAM" id="SSF48179">
    <property type="entry name" value="6-phosphogluconate dehydrogenase C-terminal domain-like"/>
    <property type="match status" value="1"/>
</dbReference>
<dbReference type="FunCoup" id="A0A0M8K7F3">
    <property type="interactions" value="259"/>
</dbReference>
<dbReference type="GO" id="GO:0004665">
    <property type="term" value="F:prephenate dehydrogenase (NADP+) activity"/>
    <property type="evidence" value="ECO:0007669"/>
    <property type="project" value="InterPro"/>
</dbReference>
<evidence type="ECO:0000259" key="3">
    <source>
        <dbReference type="PROSITE" id="PS51176"/>
    </source>
</evidence>
<dbReference type="PANTHER" id="PTHR21363">
    <property type="entry name" value="PREPHENATE DEHYDROGENASE"/>
    <property type="match status" value="1"/>
</dbReference>
<dbReference type="GO" id="GO:0008977">
    <property type="term" value="F:prephenate dehydrogenase (NAD+) activity"/>
    <property type="evidence" value="ECO:0007669"/>
    <property type="project" value="UniProtKB-EC"/>
</dbReference>
<dbReference type="Proteomes" id="UP000050502">
    <property type="component" value="Unassembled WGS sequence"/>
</dbReference>
<dbReference type="InParanoid" id="A0A0M8K7F3"/>
<reference evidence="5 7" key="2">
    <citation type="submission" date="2015-07" db="EMBL/GenBank/DDBJ databases">
        <title>Whole genome sequence of Ardenticatena maritima DSM 23922.</title>
        <authorList>
            <person name="Hemp J."/>
            <person name="Ward L.M."/>
            <person name="Pace L.A."/>
            <person name="Fischer W.W."/>
        </authorList>
    </citation>
    <scope>NUCLEOTIDE SEQUENCE [LARGE SCALE GENOMIC DNA]</scope>
    <source>
        <strain evidence="5 7">110S</strain>
    </source>
</reference>
<evidence type="ECO:0000313" key="7">
    <source>
        <dbReference type="Proteomes" id="UP000050502"/>
    </source>
</evidence>
<gene>
    <name evidence="4" type="primary">tyrA2</name>
    <name evidence="4" type="ORF">ARMA_0695</name>
    <name evidence="5" type="ORF">SE16_14260</name>
</gene>
<dbReference type="AlphaFoldDB" id="A0A0M8K7F3"/>
<evidence type="ECO:0000256" key="2">
    <source>
        <dbReference type="ARBA" id="ARBA00023002"/>
    </source>
</evidence>
<accession>A0A0M8K7F3</accession>
<reference evidence="4 6" key="1">
    <citation type="journal article" date="2015" name="Genome Announc.">
        <title>Draft Genome Sequence of a Heterotrophic Facultative Anaerobic Thermophilic Bacterium, Ardenticatena maritima Strain 110ST.</title>
        <authorList>
            <person name="Kawaichi S."/>
            <person name="Yoshida T."/>
            <person name="Sako Y."/>
            <person name="Nakamura R."/>
        </authorList>
    </citation>
    <scope>NUCLEOTIDE SEQUENCE [LARGE SCALE GENOMIC DNA]</scope>
    <source>
        <strain evidence="4 6">110S</strain>
    </source>
</reference>
<evidence type="ECO:0000256" key="1">
    <source>
        <dbReference type="ARBA" id="ARBA00007964"/>
    </source>
</evidence>
<comment type="caution">
    <text evidence="4">The sequence shown here is derived from an EMBL/GenBank/DDBJ whole genome shotgun (WGS) entry which is preliminary data.</text>
</comment>
<dbReference type="InterPro" id="IPR046826">
    <property type="entry name" value="PDH_N"/>
</dbReference>
<feature type="domain" description="Prephenate/arogenate dehydrogenase" evidence="3">
    <location>
        <begin position="5"/>
        <end position="288"/>
    </location>
</feature>